<dbReference type="NCBIfam" id="TIGR01145">
    <property type="entry name" value="ATP_synt_delta"/>
    <property type="match status" value="1"/>
</dbReference>
<dbReference type="AlphaFoldDB" id="A0A927K6V3"/>
<keyword evidence="4 8" id="KW-0406">Ion transport</keyword>
<dbReference type="Pfam" id="PF00213">
    <property type="entry name" value="OSCP"/>
    <property type="match status" value="1"/>
</dbReference>
<evidence type="ECO:0000256" key="6">
    <source>
        <dbReference type="ARBA" id="ARBA00023196"/>
    </source>
</evidence>
<evidence type="ECO:0000313" key="10">
    <source>
        <dbReference type="Proteomes" id="UP000616839"/>
    </source>
</evidence>
<dbReference type="HAMAP" id="MF_01416">
    <property type="entry name" value="ATP_synth_delta_bact"/>
    <property type="match status" value="1"/>
</dbReference>
<evidence type="ECO:0000313" key="9">
    <source>
        <dbReference type="EMBL" id="MBD8870098.1"/>
    </source>
</evidence>
<accession>A0A927K6V3</accession>
<dbReference type="Proteomes" id="UP000616839">
    <property type="component" value="Unassembled WGS sequence"/>
</dbReference>
<dbReference type="NCBIfam" id="NF009967">
    <property type="entry name" value="PRK13430.1"/>
    <property type="match status" value="1"/>
</dbReference>
<evidence type="ECO:0000256" key="8">
    <source>
        <dbReference type="HAMAP-Rule" id="MF_01416"/>
    </source>
</evidence>
<keyword evidence="8" id="KW-1003">Cell membrane</keyword>
<name>A0A927K6V3_9ACTN</name>
<evidence type="ECO:0000256" key="3">
    <source>
        <dbReference type="ARBA" id="ARBA00022781"/>
    </source>
</evidence>
<keyword evidence="2 8" id="KW-0813">Transport</keyword>
<dbReference type="PANTHER" id="PTHR11910">
    <property type="entry name" value="ATP SYNTHASE DELTA CHAIN"/>
    <property type="match status" value="1"/>
</dbReference>
<dbReference type="GO" id="GO:0045259">
    <property type="term" value="C:proton-transporting ATP synthase complex"/>
    <property type="evidence" value="ECO:0007669"/>
    <property type="project" value="UniProtKB-KW"/>
</dbReference>
<keyword evidence="5 8" id="KW-0472">Membrane</keyword>
<evidence type="ECO:0000256" key="4">
    <source>
        <dbReference type="ARBA" id="ARBA00023065"/>
    </source>
</evidence>
<dbReference type="GO" id="GO:0005886">
    <property type="term" value="C:plasma membrane"/>
    <property type="evidence" value="ECO:0007669"/>
    <property type="project" value="UniProtKB-SubCell"/>
</dbReference>
<keyword evidence="3 8" id="KW-0375">Hydrogen ion transport</keyword>
<dbReference type="GO" id="GO:0046933">
    <property type="term" value="F:proton-transporting ATP synthase activity, rotational mechanism"/>
    <property type="evidence" value="ECO:0007669"/>
    <property type="project" value="UniProtKB-UniRule"/>
</dbReference>
<comment type="similarity">
    <text evidence="8">Belongs to the ATPase delta chain family.</text>
</comment>
<comment type="function">
    <text evidence="8">This protein is part of the stalk that links CF(0) to CF(1). It either transmits conformational changes from CF(0) to CF(1) or is implicated in proton conduction.</text>
</comment>
<comment type="caution">
    <text evidence="9">The sequence shown here is derived from an EMBL/GenBank/DDBJ whole genome shotgun (WGS) entry which is preliminary data.</text>
</comment>
<dbReference type="PROSITE" id="PS00389">
    <property type="entry name" value="ATPASE_DELTA"/>
    <property type="match status" value="1"/>
</dbReference>
<gene>
    <name evidence="8" type="primary">atpH</name>
    <name evidence="9" type="ORF">IE331_10735</name>
</gene>
<dbReference type="InterPro" id="IPR000711">
    <property type="entry name" value="ATPase_OSCP/dsu"/>
</dbReference>
<dbReference type="PRINTS" id="PR00125">
    <property type="entry name" value="ATPASEDELTA"/>
</dbReference>
<protein>
    <recommendedName>
        <fullName evidence="8">ATP synthase subunit delta</fullName>
    </recommendedName>
    <alternativeName>
        <fullName evidence="8">ATP synthase F(1) sector subunit delta</fullName>
    </alternativeName>
    <alternativeName>
        <fullName evidence="8">F-type ATPase subunit delta</fullName>
        <shortName evidence="8">F-ATPase subunit delta</shortName>
    </alternativeName>
</protein>
<sequence>MLLRGPSADAAATLGDRLRAAISEVGSRKAAQVGEELFGVSGVLRTNPSLRRTVTDVSVDGRARGELVRGLFDGKVDPVTLDLVVGAVEQRWTRPRDLPDTLENLGVEAVIRSADEPGRVADELFAFEQVLVENPDLRSALSDPSRSVSDKRDLLRGLLEGRTLSATARLVDQSLAGTYRTISVAMREYQKVAAGVHGESVATVRAASELSDGEQERLRSALSTQYGRDVHLNIVVDPTVIGGIRVEIGDDVIDGTVSARLADARRRLAG</sequence>
<evidence type="ECO:0000256" key="2">
    <source>
        <dbReference type="ARBA" id="ARBA00022448"/>
    </source>
</evidence>
<evidence type="ECO:0000256" key="5">
    <source>
        <dbReference type="ARBA" id="ARBA00023136"/>
    </source>
</evidence>
<keyword evidence="6 8" id="KW-0139">CF(1)</keyword>
<reference evidence="9" key="1">
    <citation type="submission" date="2020-09" db="EMBL/GenBank/DDBJ databases">
        <title>Nocardioides sp. strain MJB4 16S ribosomal RNA gene Genome sequencing and assembly.</title>
        <authorList>
            <person name="Kim I."/>
        </authorList>
    </citation>
    <scope>NUCLEOTIDE SEQUENCE</scope>
    <source>
        <strain evidence="9">MJB4</strain>
    </source>
</reference>
<dbReference type="RefSeq" id="WP_192143412.1">
    <property type="nucleotide sequence ID" value="NZ_JACYXZ010000003.1"/>
</dbReference>
<keyword evidence="10" id="KW-1185">Reference proteome</keyword>
<comment type="function">
    <text evidence="8">F(1)F(0) ATP synthase produces ATP from ADP in the presence of a proton or sodium gradient. F-type ATPases consist of two structural domains, F(1) containing the extramembraneous catalytic core and F(0) containing the membrane proton channel, linked together by a central stalk and a peripheral stalk. During catalysis, ATP synthesis in the catalytic domain of F(1) is coupled via a rotary mechanism of the central stalk subunits to proton translocation.</text>
</comment>
<dbReference type="EMBL" id="JACYXZ010000003">
    <property type="protein sequence ID" value="MBD8870098.1"/>
    <property type="molecule type" value="Genomic_DNA"/>
</dbReference>
<proteinExistence type="inferred from homology"/>
<evidence type="ECO:0000256" key="7">
    <source>
        <dbReference type="ARBA" id="ARBA00023310"/>
    </source>
</evidence>
<evidence type="ECO:0000256" key="1">
    <source>
        <dbReference type="ARBA" id="ARBA00004370"/>
    </source>
</evidence>
<organism evidence="9 10">
    <name type="scientific">Nocardioides donggukensis</name>
    <dbReference type="NCBI Taxonomy" id="2774019"/>
    <lineage>
        <taxon>Bacteria</taxon>
        <taxon>Bacillati</taxon>
        <taxon>Actinomycetota</taxon>
        <taxon>Actinomycetes</taxon>
        <taxon>Propionibacteriales</taxon>
        <taxon>Nocardioidaceae</taxon>
        <taxon>Nocardioides</taxon>
    </lineage>
</organism>
<dbReference type="InterPro" id="IPR020781">
    <property type="entry name" value="ATPase_OSCP/d_CS"/>
</dbReference>
<keyword evidence="7 8" id="KW-0066">ATP synthesis</keyword>
<comment type="subcellular location">
    <subcellularLocation>
        <location evidence="8">Cell membrane</location>
        <topology evidence="8">Peripheral membrane protein</topology>
    </subcellularLocation>
    <subcellularLocation>
        <location evidence="1">Membrane</location>
    </subcellularLocation>
</comment>